<feature type="region of interest" description="Disordered" evidence="1">
    <location>
        <begin position="1"/>
        <end position="45"/>
    </location>
</feature>
<proteinExistence type="predicted"/>
<keyword evidence="3" id="KW-1185">Reference proteome</keyword>
<comment type="caution">
    <text evidence="2">The sequence shown here is derived from an EMBL/GenBank/DDBJ whole genome shotgun (WGS) entry which is preliminary data.</text>
</comment>
<accession>A0A402AFG7</accession>
<evidence type="ECO:0000256" key="1">
    <source>
        <dbReference type="SAM" id="MobiDB-lite"/>
    </source>
</evidence>
<gene>
    <name evidence="2" type="ORF">KDK_16140</name>
</gene>
<sequence length="97" mass="11026">MEHKQQKKSDGPQEPNEGTPSTSAEQKEQSRVEVVPGVPIVRSNTPRPLSYEMMVSSGGSIRLAINRTQHLFRLSRPKHHLLLLYLKRLVSASQRRL</sequence>
<name>A0A402AFG7_9CHLR</name>
<evidence type="ECO:0000313" key="2">
    <source>
        <dbReference type="EMBL" id="GCE17814.1"/>
    </source>
</evidence>
<dbReference type="Proteomes" id="UP000287188">
    <property type="component" value="Unassembled WGS sequence"/>
</dbReference>
<organism evidence="2 3">
    <name type="scientific">Dictyobacter kobayashii</name>
    <dbReference type="NCBI Taxonomy" id="2014872"/>
    <lineage>
        <taxon>Bacteria</taxon>
        <taxon>Bacillati</taxon>
        <taxon>Chloroflexota</taxon>
        <taxon>Ktedonobacteria</taxon>
        <taxon>Ktedonobacterales</taxon>
        <taxon>Dictyobacteraceae</taxon>
        <taxon>Dictyobacter</taxon>
    </lineage>
</organism>
<dbReference type="AlphaFoldDB" id="A0A402AFG7"/>
<evidence type="ECO:0000313" key="3">
    <source>
        <dbReference type="Proteomes" id="UP000287188"/>
    </source>
</evidence>
<feature type="compositionally biased region" description="Basic and acidic residues" evidence="1">
    <location>
        <begin position="1"/>
        <end position="11"/>
    </location>
</feature>
<dbReference type="RefSeq" id="WP_126549437.1">
    <property type="nucleotide sequence ID" value="NZ_BIFS01000001.1"/>
</dbReference>
<dbReference type="EMBL" id="BIFS01000001">
    <property type="protein sequence ID" value="GCE17814.1"/>
    <property type="molecule type" value="Genomic_DNA"/>
</dbReference>
<reference evidence="3" key="1">
    <citation type="submission" date="2018-12" db="EMBL/GenBank/DDBJ databases">
        <title>Tengunoibacter tsumagoiensis gen. nov., sp. nov., Dictyobacter kobayashii sp. nov., D. alpinus sp. nov., and D. joshuensis sp. nov. and description of Dictyobacteraceae fam. nov. within the order Ktedonobacterales isolated from Tengu-no-mugimeshi.</title>
        <authorList>
            <person name="Wang C.M."/>
            <person name="Zheng Y."/>
            <person name="Sakai Y."/>
            <person name="Toyoda A."/>
            <person name="Minakuchi Y."/>
            <person name="Abe K."/>
            <person name="Yokota A."/>
            <person name="Yabe S."/>
        </authorList>
    </citation>
    <scope>NUCLEOTIDE SEQUENCE [LARGE SCALE GENOMIC DNA]</scope>
    <source>
        <strain evidence="3">Uno11</strain>
    </source>
</reference>
<protein>
    <submittedName>
        <fullName evidence="2">Uncharacterized protein</fullName>
    </submittedName>
</protein>